<dbReference type="NCBIfam" id="TIGR00017">
    <property type="entry name" value="cmk"/>
    <property type="match status" value="1"/>
</dbReference>
<dbReference type="GO" id="GO:0006220">
    <property type="term" value="P:pyrimidine nucleotide metabolic process"/>
    <property type="evidence" value="ECO:0007669"/>
    <property type="project" value="UniProtKB-UniRule"/>
</dbReference>
<evidence type="ECO:0000256" key="5">
    <source>
        <dbReference type="ARBA" id="ARBA00022840"/>
    </source>
</evidence>
<accession>A0A498CZN8</accession>
<feature type="domain" description="Cytidylate kinase" evidence="9">
    <location>
        <begin position="4"/>
        <end position="217"/>
    </location>
</feature>
<comment type="subcellular location">
    <subcellularLocation>
        <location evidence="8">Cytoplasm</location>
    </subcellularLocation>
</comment>
<dbReference type="InterPro" id="IPR003136">
    <property type="entry name" value="Cytidylate_kin"/>
</dbReference>
<evidence type="ECO:0000256" key="2">
    <source>
        <dbReference type="ARBA" id="ARBA00022679"/>
    </source>
</evidence>
<evidence type="ECO:0000256" key="1">
    <source>
        <dbReference type="ARBA" id="ARBA00009427"/>
    </source>
</evidence>
<sequence>MISIAIDGPAGAGKSTIARAIAKELGYIYVDTGALYRAIGLYANANGVATDDPAGVERLLGGIKVELRYKNGEQRVFLNGYDVSEEIRRPEVSMAASNVSAIPAVRQFLFALQQNMAVEHDVVMDGRDIGTIVLPGAQVKIFLTASPEERARRRYDELKAKGHDVDYDALLEEVRQRDYNDSHRAIAQLKQADDALLVDTTGNTLEQSVQALTKLVKERLRDVL</sequence>
<dbReference type="CDD" id="cd02020">
    <property type="entry name" value="CMPK"/>
    <property type="match status" value="1"/>
</dbReference>
<comment type="similarity">
    <text evidence="1 8">Belongs to the cytidylate kinase family. Type 1 subfamily.</text>
</comment>
<name>A0A498CZN8_9FIRM</name>
<evidence type="ECO:0000313" key="11">
    <source>
        <dbReference type="Proteomes" id="UP000276301"/>
    </source>
</evidence>
<dbReference type="Proteomes" id="UP000276301">
    <property type="component" value="Unassembled WGS sequence"/>
</dbReference>
<dbReference type="GO" id="GO:0005829">
    <property type="term" value="C:cytosol"/>
    <property type="evidence" value="ECO:0007669"/>
    <property type="project" value="TreeGrafter"/>
</dbReference>
<dbReference type="GO" id="GO:0036430">
    <property type="term" value="F:CMP kinase activity"/>
    <property type="evidence" value="ECO:0007669"/>
    <property type="project" value="RHEA"/>
</dbReference>
<dbReference type="SUPFAM" id="SSF52540">
    <property type="entry name" value="P-loop containing nucleoside triphosphate hydrolases"/>
    <property type="match status" value="1"/>
</dbReference>
<keyword evidence="8" id="KW-0963">Cytoplasm</keyword>
<protein>
    <recommendedName>
        <fullName evidence="8">Cytidylate kinase</fullName>
        <shortName evidence="8">CK</shortName>
        <ecNumber evidence="8">2.7.4.25</ecNumber>
    </recommendedName>
    <alternativeName>
        <fullName evidence="8">Cytidine monophosphate kinase</fullName>
        <shortName evidence="8">CMP kinase</shortName>
    </alternativeName>
</protein>
<dbReference type="AlphaFoldDB" id="A0A498CZN8"/>
<keyword evidence="11" id="KW-1185">Reference proteome</keyword>
<dbReference type="PANTHER" id="PTHR21299">
    <property type="entry name" value="CYTIDYLATE KINASE/PANTOATE-BETA-ALANINE LIGASE"/>
    <property type="match status" value="1"/>
</dbReference>
<dbReference type="RefSeq" id="WP_121586525.1">
    <property type="nucleotide sequence ID" value="NZ_DBFSDP010000078.1"/>
</dbReference>
<gene>
    <name evidence="8" type="primary">cmk</name>
    <name evidence="10" type="ORF">D4A47_05655</name>
</gene>
<comment type="catalytic activity">
    <reaction evidence="6 8">
        <text>dCMP + ATP = dCDP + ADP</text>
        <dbReference type="Rhea" id="RHEA:25094"/>
        <dbReference type="ChEBI" id="CHEBI:30616"/>
        <dbReference type="ChEBI" id="CHEBI:57566"/>
        <dbReference type="ChEBI" id="CHEBI:58593"/>
        <dbReference type="ChEBI" id="CHEBI:456216"/>
        <dbReference type="EC" id="2.7.4.25"/>
    </reaction>
</comment>
<comment type="caution">
    <text evidence="10">The sequence shown here is derived from an EMBL/GenBank/DDBJ whole genome shotgun (WGS) entry which is preliminary data.</text>
</comment>
<dbReference type="GO" id="GO:0036431">
    <property type="term" value="F:dCMP kinase activity"/>
    <property type="evidence" value="ECO:0007669"/>
    <property type="project" value="InterPro"/>
</dbReference>
<dbReference type="EC" id="2.7.4.25" evidence="8"/>
<dbReference type="GO" id="GO:0005524">
    <property type="term" value="F:ATP binding"/>
    <property type="evidence" value="ECO:0007669"/>
    <property type="project" value="UniProtKB-UniRule"/>
</dbReference>
<evidence type="ECO:0000256" key="6">
    <source>
        <dbReference type="ARBA" id="ARBA00047615"/>
    </source>
</evidence>
<dbReference type="InterPro" id="IPR027417">
    <property type="entry name" value="P-loop_NTPase"/>
</dbReference>
<evidence type="ECO:0000256" key="7">
    <source>
        <dbReference type="ARBA" id="ARBA00048478"/>
    </source>
</evidence>
<dbReference type="HAMAP" id="MF_00238">
    <property type="entry name" value="Cytidyl_kinase_type1"/>
    <property type="match status" value="1"/>
</dbReference>
<keyword evidence="5 8" id="KW-0067">ATP-binding</keyword>
<evidence type="ECO:0000259" key="9">
    <source>
        <dbReference type="Pfam" id="PF02224"/>
    </source>
</evidence>
<dbReference type="Pfam" id="PF02224">
    <property type="entry name" value="Cytidylate_kin"/>
    <property type="match status" value="1"/>
</dbReference>
<dbReference type="PANTHER" id="PTHR21299:SF2">
    <property type="entry name" value="CYTIDYLATE KINASE"/>
    <property type="match status" value="1"/>
</dbReference>
<evidence type="ECO:0000256" key="8">
    <source>
        <dbReference type="HAMAP-Rule" id="MF_00238"/>
    </source>
</evidence>
<evidence type="ECO:0000256" key="4">
    <source>
        <dbReference type="ARBA" id="ARBA00022777"/>
    </source>
</evidence>
<comment type="catalytic activity">
    <reaction evidence="7 8">
        <text>CMP + ATP = CDP + ADP</text>
        <dbReference type="Rhea" id="RHEA:11600"/>
        <dbReference type="ChEBI" id="CHEBI:30616"/>
        <dbReference type="ChEBI" id="CHEBI:58069"/>
        <dbReference type="ChEBI" id="CHEBI:60377"/>
        <dbReference type="ChEBI" id="CHEBI:456216"/>
        <dbReference type="EC" id="2.7.4.25"/>
    </reaction>
</comment>
<dbReference type="GO" id="GO:0015949">
    <property type="term" value="P:nucleobase-containing small molecule interconversion"/>
    <property type="evidence" value="ECO:0007669"/>
    <property type="project" value="TreeGrafter"/>
</dbReference>
<keyword evidence="4 8" id="KW-0418">Kinase</keyword>
<proteinExistence type="inferred from homology"/>
<organism evidence="10 11">
    <name type="scientific">Anaerotruncus massiliensis</name>
    <name type="common">ex Liu et al. 2021</name>
    <dbReference type="NCBI Taxonomy" id="2321404"/>
    <lineage>
        <taxon>Bacteria</taxon>
        <taxon>Bacillati</taxon>
        <taxon>Bacillota</taxon>
        <taxon>Clostridia</taxon>
        <taxon>Eubacteriales</taxon>
        <taxon>Oscillospiraceae</taxon>
        <taxon>Anaerotruncus</taxon>
    </lineage>
</organism>
<reference evidence="10 11" key="1">
    <citation type="submission" date="2018-10" db="EMBL/GenBank/DDBJ databases">
        <title>Anaerotruncus faecis sp. nov., isolated from human feces.</title>
        <authorList>
            <person name="Wang Y.-J."/>
        </authorList>
    </citation>
    <scope>NUCLEOTIDE SEQUENCE [LARGE SCALE GENOMIC DNA]</scope>
    <source>
        <strain evidence="10 11">22A2-44</strain>
    </source>
</reference>
<feature type="binding site" evidence="8">
    <location>
        <begin position="8"/>
        <end position="16"/>
    </location>
    <ligand>
        <name>ATP</name>
        <dbReference type="ChEBI" id="CHEBI:30616"/>
    </ligand>
</feature>
<dbReference type="EMBL" id="RCHT01000006">
    <property type="protein sequence ID" value="RLL12457.1"/>
    <property type="molecule type" value="Genomic_DNA"/>
</dbReference>
<dbReference type="Gene3D" id="3.40.50.300">
    <property type="entry name" value="P-loop containing nucleotide triphosphate hydrolases"/>
    <property type="match status" value="1"/>
</dbReference>
<keyword evidence="3 8" id="KW-0547">Nucleotide-binding</keyword>
<evidence type="ECO:0000313" key="10">
    <source>
        <dbReference type="EMBL" id="RLL12457.1"/>
    </source>
</evidence>
<evidence type="ECO:0000256" key="3">
    <source>
        <dbReference type="ARBA" id="ARBA00022741"/>
    </source>
</evidence>
<keyword evidence="2 8" id="KW-0808">Transferase</keyword>
<dbReference type="InterPro" id="IPR011994">
    <property type="entry name" value="Cytidylate_kinase_dom"/>
</dbReference>